<evidence type="ECO:0000256" key="1">
    <source>
        <dbReference type="SAM" id="MobiDB-lite"/>
    </source>
</evidence>
<proteinExistence type="predicted"/>
<accession>A0AAE0LEA8</accession>
<dbReference type="AlphaFoldDB" id="A0AAE0LEA8"/>
<feature type="region of interest" description="Disordered" evidence="1">
    <location>
        <begin position="120"/>
        <end position="287"/>
    </location>
</feature>
<evidence type="ECO:0000313" key="2">
    <source>
        <dbReference type="EMBL" id="KAK3282286.1"/>
    </source>
</evidence>
<evidence type="ECO:0000313" key="3">
    <source>
        <dbReference type="Proteomes" id="UP001190700"/>
    </source>
</evidence>
<feature type="region of interest" description="Disordered" evidence="1">
    <location>
        <begin position="1"/>
        <end position="65"/>
    </location>
</feature>
<feature type="compositionally biased region" description="Polar residues" evidence="1">
    <location>
        <begin position="173"/>
        <end position="195"/>
    </location>
</feature>
<feature type="compositionally biased region" description="Polar residues" evidence="1">
    <location>
        <begin position="16"/>
        <end position="35"/>
    </location>
</feature>
<feature type="non-terminal residue" evidence="2">
    <location>
        <position position="287"/>
    </location>
</feature>
<comment type="caution">
    <text evidence="2">The sequence shown here is derived from an EMBL/GenBank/DDBJ whole genome shotgun (WGS) entry which is preliminary data.</text>
</comment>
<gene>
    <name evidence="2" type="ORF">CYMTET_9970</name>
</gene>
<keyword evidence="3" id="KW-1185">Reference proteome</keyword>
<dbReference type="EMBL" id="LGRX02003394">
    <property type="protein sequence ID" value="KAK3282286.1"/>
    <property type="molecule type" value="Genomic_DNA"/>
</dbReference>
<name>A0AAE0LEA8_9CHLO</name>
<dbReference type="Proteomes" id="UP001190700">
    <property type="component" value="Unassembled WGS sequence"/>
</dbReference>
<organism evidence="2 3">
    <name type="scientific">Cymbomonas tetramitiformis</name>
    <dbReference type="NCBI Taxonomy" id="36881"/>
    <lineage>
        <taxon>Eukaryota</taxon>
        <taxon>Viridiplantae</taxon>
        <taxon>Chlorophyta</taxon>
        <taxon>Pyramimonadophyceae</taxon>
        <taxon>Pyramimonadales</taxon>
        <taxon>Pyramimonadaceae</taxon>
        <taxon>Cymbomonas</taxon>
    </lineage>
</organism>
<sequence>MPTTTQVSLADLSEKFSVSNSDVQSHHASQTTTGPRRSRKKSAAVLPTSIATPERSSARKPRTQSALYLKSPRWIVCEEEEKSLPVKTVETEAPDANDTARTAAGFTDTQAVIKVLAAAKRSPATSTTTSPGRVRTARSLKKSLAATTTSPPSAGASPSSRTTHSRTTARNDALSTRTSHSRNTARTDGYSSRSLAGSPRGSFCSRKSDDSHRTHRTNITNISDAGSKMYKKNVKSRYLLPAKTANNSPMKENFANKTSPSSASLPTSPTRRPEWQDSRAAVKPLPI</sequence>
<reference evidence="2 3" key="1">
    <citation type="journal article" date="2015" name="Genome Biol. Evol.">
        <title>Comparative Genomics of a Bacterivorous Green Alga Reveals Evolutionary Causalities and Consequences of Phago-Mixotrophic Mode of Nutrition.</title>
        <authorList>
            <person name="Burns J.A."/>
            <person name="Paasch A."/>
            <person name="Narechania A."/>
            <person name="Kim E."/>
        </authorList>
    </citation>
    <scope>NUCLEOTIDE SEQUENCE [LARGE SCALE GENOMIC DNA]</scope>
    <source>
        <strain evidence="2 3">PLY_AMNH</strain>
    </source>
</reference>
<feature type="compositionally biased region" description="Low complexity" evidence="1">
    <location>
        <begin position="258"/>
        <end position="270"/>
    </location>
</feature>
<protein>
    <submittedName>
        <fullName evidence="2">Uncharacterized protein</fullName>
    </submittedName>
</protein>
<feature type="compositionally biased region" description="Low complexity" evidence="1">
    <location>
        <begin position="145"/>
        <end position="170"/>
    </location>
</feature>